<feature type="domain" description="Transcriptional regulator LacI/GalR-like sensor" evidence="4">
    <location>
        <begin position="188"/>
        <end position="350"/>
    </location>
</feature>
<dbReference type="OrthoDB" id="9785139at2"/>
<evidence type="ECO:0000313" key="6">
    <source>
        <dbReference type="Proteomes" id="UP000245959"/>
    </source>
</evidence>
<dbReference type="Gene3D" id="1.10.10.10">
    <property type="entry name" value="Winged helix-like DNA-binding domain superfamily/Winged helix DNA-binding domain"/>
    <property type="match status" value="1"/>
</dbReference>
<keyword evidence="3" id="KW-0804">Transcription</keyword>
<gene>
    <name evidence="5" type="ORF">C8D82_102149</name>
</gene>
<dbReference type="InterPro" id="IPR036388">
    <property type="entry name" value="WH-like_DNA-bd_sf"/>
</dbReference>
<dbReference type="Gene3D" id="3.40.50.2300">
    <property type="match status" value="2"/>
</dbReference>
<dbReference type="GO" id="GO:0000976">
    <property type="term" value="F:transcription cis-regulatory region binding"/>
    <property type="evidence" value="ECO:0007669"/>
    <property type="project" value="TreeGrafter"/>
</dbReference>
<evidence type="ECO:0000259" key="4">
    <source>
        <dbReference type="Pfam" id="PF13377"/>
    </source>
</evidence>
<dbReference type="Proteomes" id="UP000245959">
    <property type="component" value="Unassembled WGS sequence"/>
</dbReference>
<keyword evidence="6" id="KW-1185">Reference proteome</keyword>
<dbReference type="PANTHER" id="PTHR30146:SF109">
    <property type="entry name" value="HTH-TYPE TRANSCRIPTIONAL REGULATOR GALS"/>
    <property type="match status" value="1"/>
</dbReference>
<dbReference type="Pfam" id="PF13377">
    <property type="entry name" value="Peripla_BP_3"/>
    <property type="match status" value="1"/>
</dbReference>
<dbReference type="AlphaFoldDB" id="A0A2U1BA87"/>
<protein>
    <submittedName>
        <fullName evidence="5">DNA-binding LacI/PurR family transcriptional regulator</fullName>
    </submittedName>
</protein>
<dbReference type="EMBL" id="QEKH01000002">
    <property type="protein sequence ID" value="PVY45578.1"/>
    <property type="molecule type" value="Genomic_DNA"/>
</dbReference>
<dbReference type="GO" id="GO:0003700">
    <property type="term" value="F:DNA-binding transcription factor activity"/>
    <property type="evidence" value="ECO:0007669"/>
    <property type="project" value="TreeGrafter"/>
</dbReference>
<name>A0A2U1BA87_9BACT</name>
<evidence type="ECO:0000256" key="3">
    <source>
        <dbReference type="ARBA" id="ARBA00023163"/>
    </source>
</evidence>
<sequence length="360" mass="40199">MPKDIQPEIRRLYGKLRAALTDHAPGDRFFSYQTLIGRFRTSRRALEQALARLEAEELIRIEPQVGIFVRKRPDPAVRRIVVVHSDWPSEYWQTLDAKFEEAFSTLSGCVFSRALIPPGKEREFLFGRLNRELGDVALLTYAFSDCTQQDVARLLSCEIPLVFLENHISCDGVNAIDSEPEYTGMLAADSLLRNGHRKIAAIVSEPADLCVRRETGGFVAYLQLHGIRPQIINCRHHTGESSMITTEKAVYRHLRQHGAIFTGCFVQGVFATNGLYQAVQSLGYSIPGDISVIANSEVPSAARCDPPLTTVARDFDGYVREVRTGVENLFSGKPFGIRRVPSLLIERASVKNLNPQQKGG</sequence>
<accession>A0A2U1BA87</accession>
<evidence type="ECO:0000256" key="1">
    <source>
        <dbReference type="ARBA" id="ARBA00023015"/>
    </source>
</evidence>
<dbReference type="PANTHER" id="PTHR30146">
    <property type="entry name" value="LACI-RELATED TRANSCRIPTIONAL REPRESSOR"/>
    <property type="match status" value="1"/>
</dbReference>
<reference evidence="5 6" key="1">
    <citation type="submission" date="2018-04" db="EMBL/GenBank/DDBJ databases">
        <title>Genomic Encyclopedia of Type Strains, Phase IV (KMG-IV): sequencing the most valuable type-strain genomes for metagenomic binning, comparative biology and taxonomic classification.</title>
        <authorList>
            <person name="Goeker M."/>
        </authorList>
    </citation>
    <scope>NUCLEOTIDE SEQUENCE [LARGE SCALE GENOMIC DNA]</scope>
    <source>
        <strain evidence="5 6">DSM 14823</strain>
    </source>
</reference>
<evidence type="ECO:0000313" key="5">
    <source>
        <dbReference type="EMBL" id="PVY45578.1"/>
    </source>
</evidence>
<dbReference type="SUPFAM" id="SSF46785">
    <property type="entry name" value="Winged helix' DNA-binding domain"/>
    <property type="match status" value="1"/>
</dbReference>
<organism evidence="5 6">
    <name type="scientific">Victivallis vadensis</name>
    <dbReference type="NCBI Taxonomy" id="172901"/>
    <lineage>
        <taxon>Bacteria</taxon>
        <taxon>Pseudomonadati</taxon>
        <taxon>Lentisphaerota</taxon>
        <taxon>Lentisphaeria</taxon>
        <taxon>Victivallales</taxon>
        <taxon>Victivallaceae</taxon>
        <taxon>Victivallis</taxon>
    </lineage>
</organism>
<comment type="caution">
    <text evidence="5">The sequence shown here is derived from an EMBL/GenBank/DDBJ whole genome shotgun (WGS) entry which is preliminary data.</text>
</comment>
<dbReference type="RefSeq" id="WP_116882603.1">
    <property type="nucleotide sequence ID" value="NZ_CABMMC010000022.1"/>
</dbReference>
<dbReference type="InterPro" id="IPR046335">
    <property type="entry name" value="LacI/GalR-like_sensor"/>
</dbReference>
<keyword evidence="2 5" id="KW-0238">DNA-binding</keyword>
<keyword evidence="1" id="KW-0805">Transcription regulation</keyword>
<dbReference type="CDD" id="cd06267">
    <property type="entry name" value="PBP1_LacI_sugar_binding-like"/>
    <property type="match status" value="1"/>
</dbReference>
<dbReference type="SUPFAM" id="SSF53822">
    <property type="entry name" value="Periplasmic binding protein-like I"/>
    <property type="match status" value="1"/>
</dbReference>
<dbReference type="InterPro" id="IPR036390">
    <property type="entry name" value="WH_DNA-bd_sf"/>
</dbReference>
<dbReference type="GeneID" id="78293935"/>
<dbReference type="InterPro" id="IPR028082">
    <property type="entry name" value="Peripla_BP_I"/>
</dbReference>
<evidence type="ECO:0000256" key="2">
    <source>
        <dbReference type="ARBA" id="ARBA00023125"/>
    </source>
</evidence>
<proteinExistence type="predicted"/>